<proteinExistence type="predicted"/>
<dbReference type="Proteomes" id="UP000279307">
    <property type="component" value="Chromosome 4"/>
</dbReference>
<gene>
    <name evidence="1" type="ORF">DMN91_003746</name>
</gene>
<evidence type="ECO:0008006" key="2">
    <source>
        <dbReference type="Google" id="ProtNLM"/>
    </source>
</evidence>
<dbReference type="AlphaFoldDB" id="A0A3L8DT30"/>
<dbReference type="InterPro" id="IPR010736">
    <property type="entry name" value="SHIPPO-rpt"/>
</dbReference>
<reference evidence="1" key="1">
    <citation type="journal article" date="2018" name="Genome Res.">
        <title>The genomic architecture and molecular evolution of ant odorant receptors.</title>
        <authorList>
            <person name="McKenzie S.K."/>
            <person name="Kronauer D.J.C."/>
        </authorList>
    </citation>
    <scope>NUCLEOTIDE SEQUENCE [LARGE SCALE GENOMIC DNA]</scope>
    <source>
        <strain evidence="1">Clonal line C1</strain>
    </source>
</reference>
<protein>
    <recommendedName>
        <fullName evidence="2">Lymphocyte expansion molecule</fullName>
    </recommendedName>
</protein>
<sequence length="384" mass="44750">MKMSRKRETKNFKLCRCCYKWRCQCLIPRRGKPHPPFNTATKLDNKLGLHPKLSALAPTSPAVGSYYPSLIDRRSGAASWKRQKETEEFSATMSELLKVAVQRDLMKTGRGPGTHEILRWPESTLMARCKSVRRDVNFGIVPRFQPSYKSITPGPGYTLKTHNPYYYLNQKRLKGFSCVPSFEFDGLASRFRETRKSWFLACNRYNVKHPNSLEVFLEKVTGKRGPYDLFTGPRDETTIKGYWAHTKLEDYNDWSRKLPDEIEKLWNRCNYFKGRWSSNPRFTKKPVTRMMLQDISLCYKDPDEPGPGHYDPRMPRKPSTLKKYLFDSNVEYIRPLSPRDIRPGPGRYKIKEDYSIKGHGWTCAFKSVVPRTIGATIPPSYRDF</sequence>
<accession>A0A3L8DT30</accession>
<dbReference type="OrthoDB" id="6275292at2759"/>
<evidence type="ECO:0000313" key="1">
    <source>
        <dbReference type="EMBL" id="RLU23541.1"/>
    </source>
</evidence>
<reference evidence="1" key="2">
    <citation type="submission" date="2018-07" db="EMBL/GenBank/DDBJ databases">
        <authorList>
            <person name="Mckenzie S.K."/>
            <person name="Kronauer D.J.C."/>
        </authorList>
    </citation>
    <scope>NUCLEOTIDE SEQUENCE</scope>
    <source>
        <strain evidence="1">Clonal line C1</strain>
    </source>
</reference>
<dbReference type="Pfam" id="PF07004">
    <property type="entry name" value="SHIPPO-rpt"/>
    <property type="match status" value="1"/>
</dbReference>
<dbReference type="PANTHER" id="PTHR34914">
    <property type="entry name" value="LYMPHOCYTE EXPANSION MOLECULE"/>
    <property type="match status" value="1"/>
</dbReference>
<dbReference type="InterPro" id="IPR033557">
    <property type="entry name" value="CIMAP2"/>
</dbReference>
<dbReference type="PANTHER" id="PTHR34914:SF1">
    <property type="entry name" value="LYMPHOCYTE EXPANSION MOLECULE"/>
    <property type="match status" value="1"/>
</dbReference>
<organism evidence="1">
    <name type="scientific">Ooceraea biroi</name>
    <name type="common">Clonal raider ant</name>
    <name type="synonym">Cerapachys biroi</name>
    <dbReference type="NCBI Taxonomy" id="2015173"/>
    <lineage>
        <taxon>Eukaryota</taxon>
        <taxon>Metazoa</taxon>
        <taxon>Ecdysozoa</taxon>
        <taxon>Arthropoda</taxon>
        <taxon>Hexapoda</taxon>
        <taxon>Insecta</taxon>
        <taxon>Pterygota</taxon>
        <taxon>Neoptera</taxon>
        <taxon>Endopterygota</taxon>
        <taxon>Hymenoptera</taxon>
        <taxon>Apocrita</taxon>
        <taxon>Aculeata</taxon>
        <taxon>Formicoidea</taxon>
        <taxon>Formicidae</taxon>
        <taxon>Dorylinae</taxon>
        <taxon>Ooceraea</taxon>
    </lineage>
</organism>
<dbReference type="EMBL" id="QOIP01000004">
    <property type="protein sequence ID" value="RLU23541.1"/>
    <property type="molecule type" value="Genomic_DNA"/>
</dbReference>
<name>A0A3L8DT30_OOCBI</name>
<comment type="caution">
    <text evidence="1">The sequence shown here is derived from an EMBL/GenBank/DDBJ whole genome shotgun (WGS) entry which is preliminary data.</text>
</comment>